<accession>A0A1I6LAT3</accession>
<dbReference type="Gene3D" id="1.25.10.10">
    <property type="entry name" value="Leucine-rich Repeat Variant"/>
    <property type="match status" value="1"/>
</dbReference>
<dbReference type="RefSeq" id="WP_093314990.1">
    <property type="nucleotide sequence ID" value="NZ_FOZG01000002.1"/>
</dbReference>
<name>A0A1I6LAT3_9SPHN</name>
<dbReference type="OrthoDB" id="7447021at2"/>
<evidence type="ECO:0008006" key="3">
    <source>
        <dbReference type="Google" id="ProtNLM"/>
    </source>
</evidence>
<keyword evidence="2" id="KW-1185">Reference proteome</keyword>
<dbReference type="InterPro" id="IPR011989">
    <property type="entry name" value="ARM-like"/>
</dbReference>
<gene>
    <name evidence="1" type="ORF">SAMN05192580_2498</name>
</gene>
<organism evidence="1 2">
    <name type="scientific">Sphingomonas jatrophae</name>
    <dbReference type="NCBI Taxonomy" id="1166337"/>
    <lineage>
        <taxon>Bacteria</taxon>
        <taxon>Pseudomonadati</taxon>
        <taxon>Pseudomonadota</taxon>
        <taxon>Alphaproteobacteria</taxon>
        <taxon>Sphingomonadales</taxon>
        <taxon>Sphingomonadaceae</taxon>
        <taxon>Sphingomonas</taxon>
    </lineage>
</organism>
<dbReference type="STRING" id="1166337.SAMN05192580_2498"/>
<proteinExistence type="predicted"/>
<reference evidence="1 2" key="1">
    <citation type="submission" date="2016-10" db="EMBL/GenBank/DDBJ databases">
        <authorList>
            <person name="de Groot N.N."/>
        </authorList>
    </citation>
    <scope>NUCLEOTIDE SEQUENCE [LARGE SCALE GENOMIC DNA]</scope>
    <source>
        <strain evidence="1 2">S5-249</strain>
    </source>
</reference>
<sequence length="298" mass="31015">MSFAAEWRTWAPVAAYLRASRAAAGDAAAAEQAVRALLAADGWAERTVAALAAEARRRPDAPLPFPAIAGGLAQGLVLIDDACATISLATIAVDRLAARKQAGGGRGSIGFEGATILYRVLDAGGATLGWWDAPAIDAGFDAGAGPRCTYRGAAPLQTSALLRVDGRREGFIVESASRDILWVQALVKTGREGLRAEYDATTHALVGAAAGEAEASLAQMLMRLLAETGRADAVPTVARWLEDPRFFLRWAAARTLVALDPAAGRAAVTQLADDPHRDVAAAARAALARAAREAQPCR</sequence>
<dbReference type="SUPFAM" id="SSF48371">
    <property type="entry name" value="ARM repeat"/>
    <property type="match status" value="1"/>
</dbReference>
<evidence type="ECO:0000313" key="2">
    <source>
        <dbReference type="Proteomes" id="UP000198824"/>
    </source>
</evidence>
<dbReference type="EMBL" id="FOZG01000002">
    <property type="protein sequence ID" value="SFS00338.1"/>
    <property type="molecule type" value="Genomic_DNA"/>
</dbReference>
<dbReference type="AlphaFoldDB" id="A0A1I6LAT3"/>
<dbReference type="Proteomes" id="UP000198824">
    <property type="component" value="Unassembled WGS sequence"/>
</dbReference>
<protein>
    <recommendedName>
        <fullName evidence="3">HEAT repeat-containing protein</fullName>
    </recommendedName>
</protein>
<evidence type="ECO:0000313" key="1">
    <source>
        <dbReference type="EMBL" id="SFS00338.1"/>
    </source>
</evidence>
<dbReference type="InterPro" id="IPR016024">
    <property type="entry name" value="ARM-type_fold"/>
</dbReference>
<dbReference type="Pfam" id="PF13646">
    <property type="entry name" value="HEAT_2"/>
    <property type="match status" value="1"/>
</dbReference>